<feature type="domain" description="Aminotransferase class I/classII large" evidence="8">
    <location>
        <begin position="29"/>
        <end position="397"/>
    </location>
</feature>
<keyword evidence="5 7" id="KW-0808">Transferase</keyword>
<sequence>MSYLDKLPPTQPDPAFSLVAAYEADTHKQKVDLCPGFYRDENAKPWILPSVAQAKERIHANPSLNHEHLPLTGHPGLIRGAQKLAFGTTRDLKRVASIQTVSGTGANHIAALFLSTRLKPKTVWISDPSWINHTEIWKLAGPDVQQRFYPYFDAENSKVNFEGMTETLRKDAQKGDVVILHACAHNPTGADLTESQWKIVADICRNIGLFAVFDMAYQGFASGNLEQDAFAITHFYDSLDMEFAIAQSFSKNFGLYGERIGVLHVVALDPKAAANTTLLLTQLSRAEITSCPSYGARIVAEILGDPILFKQWLKDLVEMSERMKNMRLSMYQGLERRKVRGSWKHLLSDIAMFSMTGLSRAQVAELREKHHIYLLPSGRLSVTGLTRDNVESVAAALHDILGSE</sequence>
<evidence type="ECO:0000256" key="4">
    <source>
        <dbReference type="ARBA" id="ARBA00022576"/>
    </source>
</evidence>
<comment type="catalytic activity">
    <reaction evidence="7">
        <text>L-aspartate + 2-oxoglutarate = oxaloacetate + L-glutamate</text>
        <dbReference type="Rhea" id="RHEA:21824"/>
        <dbReference type="ChEBI" id="CHEBI:16452"/>
        <dbReference type="ChEBI" id="CHEBI:16810"/>
        <dbReference type="ChEBI" id="CHEBI:29985"/>
        <dbReference type="ChEBI" id="CHEBI:29991"/>
        <dbReference type="EC" id="2.6.1.1"/>
    </reaction>
</comment>
<dbReference type="CDD" id="cd00609">
    <property type="entry name" value="AAT_like"/>
    <property type="match status" value="1"/>
</dbReference>
<dbReference type="Proteomes" id="UP000736672">
    <property type="component" value="Unassembled WGS sequence"/>
</dbReference>
<dbReference type="AlphaFoldDB" id="A0A9P9HK79"/>
<gene>
    <name evidence="9" type="ORF">B0J15DRAFT_396361</name>
</gene>
<dbReference type="SUPFAM" id="SSF53383">
    <property type="entry name" value="PLP-dependent transferases"/>
    <property type="match status" value="1"/>
</dbReference>
<dbReference type="InterPro" id="IPR015421">
    <property type="entry name" value="PyrdxlP-dep_Trfase_major"/>
</dbReference>
<dbReference type="InterPro" id="IPR000796">
    <property type="entry name" value="Asp_trans"/>
</dbReference>
<dbReference type="InterPro" id="IPR015424">
    <property type="entry name" value="PyrdxlP-dep_Trfase"/>
</dbReference>
<evidence type="ECO:0000256" key="7">
    <source>
        <dbReference type="RuleBase" id="RU000480"/>
    </source>
</evidence>
<dbReference type="InterPro" id="IPR004838">
    <property type="entry name" value="NHTrfase_class1_PyrdxlP-BS"/>
</dbReference>
<dbReference type="PROSITE" id="PS00105">
    <property type="entry name" value="AA_TRANSFER_CLASS_1"/>
    <property type="match status" value="1"/>
</dbReference>
<keyword evidence="6" id="KW-0663">Pyridoxal phosphate</keyword>
<keyword evidence="10" id="KW-1185">Reference proteome</keyword>
<dbReference type="PANTHER" id="PTHR11879:SF20">
    <property type="entry name" value="ASPARTATE AMINOTRANSFERASE"/>
    <property type="match status" value="1"/>
</dbReference>
<evidence type="ECO:0000256" key="1">
    <source>
        <dbReference type="ARBA" id="ARBA00001933"/>
    </source>
</evidence>
<comment type="subunit">
    <text evidence="3 7">Homodimer.</text>
</comment>
<dbReference type="FunFam" id="3.40.640.10:FF:000066">
    <property type="entry name" value="Aspartate aminotransferase"/>
    <property type="match status" value="1"/>
</dbReference>
<evidence type="ECO:0000256" key="3">
    <source>
        <dbReference type="ARBA" id="ARBA00011738"/>
    </source>
</evidence>
<dbReference type="InterPro" id="IPR004839">
    <property type="entry name" value="Aminotransferase_I/II_large"/>
</dbReference>
<dbReference type="NCBIfam" id="NF006719">
    <property type="entry name" value="PRK09257.1"/>
    <property type="match status" value="1"/>
</dbReference>
<dbReference type="EC" id="2.6.1.1" evidence="7"/>
<comment type="miscellaneous">
    <text evidence="7">In eukaryotes there are cytoplasmic, mitochondrial and chloroplastic isozymes.</text>
</comment>
<evidence type="ECO:0000256" key="2">
    <source>
        <dbReference type="ARBA" id="ARBA00007441"/>
    </source>
</evidence>
<keyword evidence="4 7" id="KW-0032">Aminotransferase</keyword>
<evidence type="ECO:0000313" key="9">
    <source>
        <dbReference type="EMBL" id="KAH7258771.1"/>
    </source>
</evidence>
<dbReference type="GO" id="GO:0030170">
    <property type="term" value="F:pyridoxal phosphate binding"/>
    <property type="evidence" value="ECO:0007669"/>
    <property type="project" value="InterPro"/>
</dbReference>
<dbReference type="PANTHER" id="PTHR11879">
    <property type="entry name" value="ASPARTATE AMINOTRANSFERASE"/>
    <property type="match status" value="1"/>
</dbReference>
<dbReference type="Gene3D" id="3.90.1150.10">
    <property type="entry name" value="Aspartate Aminotransferase, domain 1"/>
    <property type="match status" value="1"/>
</dbReference>
<dbReference type="GO" id="GO:0004069">
    <property type="term" value="F:L-aspartate:2-oxoglutarate aminotransferase activity"/>
    <property type="evidence" value="ECO:0007669"/>
    <property type="project" value="UniProtKB-EC"/>
</dbReference>
<comment type="cofactor">
    <cofactor evidence="1">
        <name>pyridoxal 5'-phosphate</name>
        <dbReference type="ChEBI" id="CHEBI:597326"/>
    </cofactor>
</comment>
<evidence type="ECO:0000313" key="10">
    <source>
        <dbReference type="Proteomes" id="UP000736672"/>
    </source>
</evidence>
<protein>
    <recommendedName>
        <fullName evidence="7">Aspartate aminotransferase</fullName>
        <ecNumber evidence="7">2.6.1.1</ecNumber>
    </recommendedName>
</protein>
<dbReference type="OrthoDB" id="550424at2759"/>
<organism evidence="9 10">
    <name type="scientific">Fusarium solani</name>
    <name type="common">Filamentous fungus</name>
    <dbReference type="NCBI Taxonomy" id="169388"/>
    <lineage>
        <taxon>Eukaryota</taxon>
        <taxon>Fungi</taxon>
        <taxon>Dikarya</taxon>
        <taxon>Ascomycota</taxon>
        <taxon>Pezizomycotina</taxon>
        <taxon>Sordariomycetes</taxon>
        <taxon>Hypocreomycetidae</taxon>
        <taxon>Hypocreales</taxon>
        <taxon>Nectriaceae</taxon>
        <taxon>Fusarium</taxon>
        <taxon>Fusarium solani species complex</taxon>
    </lineage>
</organism>
<dbReference type="GO" id="GO:0005829">
    <property type="term" value="C:cytosol"/>
    <property type="evidence" value="ECO:0007669"/>
    <property type="project" value="TreeGrafter"/>
</dbReference>
<dbReference type="EMBL" id="JAGTJS010000009">
    <property type="protein sequence ID" value="KAH7258771.1"/>
    <property type="molecule type" value="Genomic_DNA"/>
</dbReference>
<name>A0A9P9HK79_FUSSL</name>
<reference evidence="9" key="1">
    <citation type="journal article" date="2021" name="Nat. Commun.">
        <title>Genetic determinants of endophytism in the Arabidopsis root mycobiome.</title>
        <authorList>
            <person name="Mesny F."/>
            <person name="Miyauchi S."/>
            <person name="Thiergart T."/>
            <person name="Pickel B."/>
            <person name="Atanasova L."/>
            <person name="Karlsson M."/>
            <person name="Huettel B."/>
            <person name="Barry K.W."/>
            <person name="Haridas S."/>
            <person name="Chen C."/>
            <person name="Bauer D."/>
            <person name="Andreopoulos W."/>
            <person name="Pangilinan J."/>
            <person name="LaButti K."/>
            <person name="Riley R."/>
            <person name="Lipzen A."/>
            <person name="Clum A."/>
            <person name="Drula E."/>
            <person name="Henrissat B."/>
            <person name="Kohler A."/>
            <person name="Grigoriev I.V."/>
            <person name="Martin F.M."/>
            <person name="Hacquard S."/>
        </authorList>
    </citation>
    <scope>NUCLEOTIDE SEQUENCE</scope>
    <source>
        <strain evidence="9">FSSC 5 MPI-SDFR-AT-0091</strain>
    </source>
</reference>
<proteinExistence type="inferred from homology"/>
<dbReference type="PRINTS" id="PR00799">
    <property type="entry name" value="TRANSAMINASE"/>
</dbReference>
<dbReference type="InterPro" id="IPR015422">
    <property type="entry name" value="PyrdxlP-dep_Trfase_small"/>
</dbReference>
<comment type="caution">
    <text evidence="9">The sequence shown here is derived from an EMBL/GenBank/DDBJ whole genome shotgun (WGS) entry which is preliminary data.</text>
</comment>
<accession>A0A9P9HK79</accession>
<evidence type="ECO:0000256" key="5">
    <source>
        <dbReference type="ARBA" id="ARBA00022679"/>
    </source>
</evidence>
<dbReference type="Pfam" id="PF00155">
    <property type="entry name" value="Aminotran_1_2"/>
    <property type="match status" value="1"/>
</dbReference>
<comment type="similarity">
    <text evidence="2">Belongs to the class-I pyridoxal-phosphate-dependent aminotransferase family.</text>
</comment>
<evidence type="ECO:0000259" key="8">
    <source>
        <dbReference type="Pfam" id="PF00155"/>
    </source>
</evidence>
<evidence type="ECO:0000256" key="6">
    <source>
        <dbReference type="ARBA" id="ARBA00022898"/>
    </source>
</evidence>
<dbReference type="Gene3D" id="3.40.640.10">
    <property type="entry name" value="Type I PLP-dependent aspartate aminotransferase-like (Major domain)"/>
    <property type="match status" value="1"/>
</dbReference>
<dbReference type="GO" id="GO:0006532">
    <property type="term" value="P:aspartate biosynthetic process"/>
    <property type="evidence" value="ECO:0007669"/>
    <property type="project" value="TreeGrafter"/>
</dbReference>